<evidence type="ECO:0000256" key="1">
    <source>
        <dbReference type="ARBA" id="ARBA00023002"/>
    </source>
</evidence>
<dbReference type="InterPro" id="IPR036291">
    <property type="entry name" value="NAD(P)-bd_dom_sf"/>
</dbReference>
<name>A0A136JJH6_9PEZI</name>
<evidence type="ECO:0000313" key="2">
    <source>
        <dbReference type="EMBL" id="KXJ97286.1"/>
    </source>
</evidence>
<organism evidence="2 3">
    <name type="scientific">Microdochium bolleyi</name>
    <dbReference type="NCBI Taxonomy" id="196109"/>
    <lineage>
        <taxon>Eukaryota</taxon>
        <taxon>Fungi</taxon>
        <taxon>Dikarya</taxon>
        <taxon>Ascomycota</taxon>
        <taxon>Pezizomycotina</taxon>
        <taxon>Sordariomycetes</taxon>
        <taxon>Xylariomycetidae</taxon>
        <taxon>Xylariales</taxon>
        <taxon>Microdochiaceae</taxon>
        <taxon>Microdochium</taxon>
    </lineage>
</organism>
<sequence>MHIPLNPLEALRIIAGQFLRLPYPTHSFSGQTIIVTGANTGLGLEAARHFVRLGAARVILGVRDPAKGAAAATSIAQSTGRPGVAQVWQLDLARRASVEAFAARAGAELDRLDVVVENAGVLTKNFSMTEDGNESTVTVNVINTLYLGILLLPKLRESSARHGGREGVLTFVGSFVHFITWFPERKYAPSIFEGMADRARARMGDRYYVSKMMELLLVRELAAQVTAREQQEGVAKVGKVTVSCLNPGWVVTDLQREGMPFLMSLGRRWVARDTELGSRTLVHAAQGGEETHGQYLSDCRVDQASGWVRGSEGQATQKRLWGELMELLERTNPDVKQCI</sequence>
<dbReference type="InParanoid" id="A0A136JJH6"/>
<keyword evidence="3" id="KW-1185">Reference proteome</keyword>
<evidence type="ECO:0000313" key="3">
    <source>
        <dbReference type="Proteomes" id="UP000070501"/>
    </source>
</evidence>
<keyword evidence="1" id="KW-0560">Oxidoreductase</keyword>
<dbReference type="InterPro" id="IPR002347">
    <property type="entry name" value="SDR_fam"/>
</dbReference>
<gene>
    <name evidence="2" type="ORF">Micbo1qcDRAFT_229987</name>
</gene>
<dbReference type="PANTHER" id="PTHR43157:SF31">
    <property type="entry name" value="PHOSPHATIDYLINOSITOL-GLYCAN BIOSYNTHESIS CLASS F PROTEIN"/>
    <property type="match status" value="1"/>
</dbReference>
<dbReference type="Gene3D" id="3.40.50.720">
    <property type="entry name" value="NAD(P)-binding Rossmann-like Domain"/>
    <property type="match status" value="1"/>
</dbReference>
<dbReference type="OrthoDB" id="542013at2759"/>
<dbReference type="GO" id="GO:0016491">
    <property type="term" value="F:oxidoreductase activity"/>
    <property type="evidence" value="ECO:0007669"/>
    <property type="project" value="UniProtKB-KW"/>
</dbReference>
<dbReference type="PANTHER" id="PTHR43157">
    <property type="entry name" value="PHOSPHATIDYLINOSITOL-GLYCAN BIOSYNTHESIS CLASS F PROTEIN-RELATED"/>
    <property type="match status" value="1"/>
</dbReference>
<dbReference type="Pfam" id="PF00106">
    <property type="entry name" value="adh_short"/>
    <property type="match status" value="1"/>
</dbReference>
<protein>
    <submittedName>
        <fullName evidence="2">Putative short-chain dehydrogenase/reductase family protein</fullName>
    </submittedName>
</protein>
<dbReference type="EMBL" id="KQ964245">
    <property type="protein sequence ID" value="KXJ97286.1"/>
    <property type="molecule type" value="Genomic_DNA"/>
</dbReference>
<dbReference type="AlphaFoldDB" id="A0A136JJH6"/>
<accession>A0A136JJH6</accession>
<proteinExistence type="predicted"/>
<dbReference type="Proteomes" id="UP000070501">
    <property type="component" value="Unassembled WGS sequence"/>
</dbReference>
<dbReference type="PRINTS" id="PR00081">
    <property type="entry name" value="GDHRDH"/>
</dbReference>
<dbReference type="SUPFAM" id="SSF51735">
    <property type="entry name" value="NAD(P)-binding Rossmann-fold domains"/>
    <property type="match status" value="1"/>
</dbReference>
<dbReference type="STRING" id="196109.A0A136JJH6"/>
<reference evidence="3" key="1">
    <citation type="submission" date="2016-02" db="EMBL/GenBank/DDBJ databases">
        <title>Draft genome sequence of Microdochium bolleyi, a fungal endophyte of beachgrass.</title>
        <authorList>
            <consortium name="DOE Joint Genome Institute"/>
            <person name="David A.S."/>
            <person name="May G."/>
            <person name="Haridas S."/>
            <person name="Lim J."/>
            <person name="Wang M."/>
            <person name="Labutti K."/>
            <person name="Lipzen A."/>
            <person name="Barry K."/>
            <person name="Grigoriev I.V."/>
        </authorList>
    </citation>
    <scope>NUCLEOTIDE SEQUENCE [LARGE SCALE GENOMIC DNA]</scope>
    <source>
        <strain evidence="3">J235TASD1</strain>
    </source>
</reference>